<gene>
    <name evidence="1" type="ORF">AMQ74_01624</name>
</gene>
<dbReference type="Proteomes" id="UP000075578">
    <property type="component" value="Unassembled WGS sequence"/>
</dbReference>
<dbReference type="AlphaFoldDB" id="A0A150IU84"/>
<proteinExistence type="predicted"/>
<reference evidence="1 2" key="1">
    <citation type="journal article" date="2016" name="ISME J.">
        <title>Chasing the elusive Euryarchaeota class WSA2: genomes reveal a uniquely fastidious methyl-reducing methanogen.</title>
        <authorList>
            <person name="Nobu M.K."/>
            <person name="Narihiro T."/>
            <person name="Kuroda K."/>
            <person name="Mei R."/>
            <person name="Liu W.T."/>
        </authorList>
    </citation>
    <scope>NUCLEOTIDE SEQUENCE [LARGE SCALE GENOMIC DNA]</scope>
    <source>
        <strain evidence="1">U1lsi0528_Bin089</strain>
    </source>
</reference>
<organism evidence="1 2">
    <name type="scientific">Candidatus Methanofastidiosum methylothiophilum</name>
    <dbReference type="NCBI Taxonomy" id="1705564"/>
    <lineage>
        <taxon>Archaea</taxon>
        <taxon>Methanobacteriati</taxon>
        <taxon>Methanobacteriota</taxon>
        <taxon>Stenosarchaea group</taxon>
        <taxon>Candidatus Methanofastidiosia</taxon>
        <taxon>Candidatus Methanofastidiosales</taxon>
        <taxon>Candidatus Methanofastidiosaceae</taxon>
        <taxon>Candidatus Methanofastidiosum</taxon>
    </lineage>
</organism>
<comment type="caution">
    <text evidence="1">The sequence shown here is derived from an EMBL/GenBank/DDBJ whole genome shotgun (WGS) entry which is preliminary data.</text>
</comment>
<protein>
    <submittedName>
        <fullName evidence="1">Uncharacterized protein</fullName>
    </submittedName>
</protein>
<name>A0A150IU84_9EURY</name>
<evidence type="ECO:0000313" key="1">
    <source>
        <dbReference type="EMBL" id="KYC48214.1"/>
    </source>
</evidence>
<accession>A0A150IU84</accession>
<evidence type="ECO:0000313" key="2">
    <source>
        <dbReference type="Proteomes" id="UP000075578"/>
    </source>
</evidence>
<dbReference type="EMBL" id="LNGD01000143">
    <property type="protein sequence ID" value="KYC48214.1"/>
    <property type="molecule type" value="Genomic_DNA"/>
</dbReference>
<sequence>MREEINQIIEWLVEMEYTFTFYTSDEYLYIEVPKSFVDLNSDSVKFISEMAYFDGIDCEKDKWEFRFRKAI</sequence>